<gene>
    <name evidence="1" type="ORF">MNBD_GAMMA25-112</name>
</gene>
<reference evidence="1" key="1">
    <citation type="submission" date="2018-06" db="EMBL/GenBank/DDBJ databases">
        <authorList>
            <person name="Zhirakovskaya E."/>
        </authorList>
    </citation>
    <scope>NUCLEOTIDE SEQUENCE</scope>
</reference>
<dbReference type="EMBL" id="UOFY01000031">
    <property type="protein sequence ID" value="VAX09040.1"/>
    <property type="molecule type" value="Genomic_DNA"/>
</dbReference>
<organism evidence="1">
    <name type="scientific">hydrothermal vent metagenome</name>
    <dbReference type="NCBI Taxonomy" id="652676"/>
    <lineage>
        <taxon>unclassified sequences</taxon>
        <taxon>metagenomes</taxon>
        <taxon>ecological metagenomes</taxon>
    </lineage>
</organism>
<dbReference type="AlphaFoldDB" id="A0A3B1BF54"/>
<accession>A0A3B1BF54</accession>
<protein>
    <submittedName>
        <fullName evidence="1">Uncharacterized protein</fullName>
    </submittedName>
</protein>
<dbReference type="PROSITE" id="PS51257">
    <property type="entry name" value="PROKAR_LIPOPROTEIN"/>
    <property type="match status" value="1"/>
</dbReference>
<proteinExistence type="predicted"/>
<name>A0A3B1BF54_9ZZZZ</name>
<evidence type="ECO:0000313" key="1">
    <source>
        <dbReference type="EMBL" id="VAX09040.1"/>
    </source>
</evidence>
<sequence length="329" mass="36738">MKYKKPVCVKQVVAGLLVSSFCLLNQSVLAASCCGGGSASSLVLPKFSSAMIDVSMDIESYDGFWNQDGAHLPDPPNSDLNQYRLNLSYAHRFASRWQGSATLPYVWNSNKYAGLESNTRGLGDASISMWYEAFDAVKCVWKVRKPADLMPAAYFGTTLTLPTGISPYNNVENSFDITGRGFYRLDANLLLDKTIYPWNATLFLSYGAYLDRPVNREYGSYIEPYDKNLGNRQLISASVGYTYFLESMDSMTLTFAFSDLREDKGTINGNTDPTTGFMKNSITSTMAYSTLDNDWIYKVSWNHSRKQDGWGENFPATDILTLGVSHVLR</sequence>